<evidence type="ECO:0000256" key="3">
    <source>
        <dbReference type="ARBA" id="ARBA00034247"/>
    </source>
</evidence>
<dbReference type="GO" id="GO:1902201">
    <property type="term" value="P:negative regulation of bacterial-type flagellum-dependent cell motility"/>
    <property type="evidence" value="ECO:0007669"/>
    <property type="project" value="TreeGrafter"/>
</dbReference>
<dbReference type="NCBIfam" id="TIGR00254">
    <property type="entry name" value="GGDEF"/>
    <property type="match status" value="1"/>
</dbReference>
<reference evidence="7" key="1">
    <citation type="submission" date="2006-07" db="EMBL/GenBank/DDBJ databases">
        <title>Complete sequence of Thiomicrospira crunogena XCL-2.</title>
        <authorList>
            <consortium name="US DOE Joint Genome Institute"/>
            <person name="Copeland A."/>
            <person name="Lucas S."/>
            <person name="Lapidus A."/>
            <person name="Barry K."/>
            <person name="Detter J.C."/>
            <person name="Glavina del Rio T."/>
            <person name="Hammon N."/>
            <person name="Israni S."/>
            <person name="Dalin E."/>
            <person name="Tice H."/>
            <person name="Pitluck S."/>
            <person name="Chain P."/>
            <person name="Malfatti S."/>
            <person name="Shin M."/>
            <person name="Vergez L."/>
            <person name="Schmutz J."/>
            <person name="Larimer F."/>
            <person name="Land M."/>
            <person name="Hauser L."/>
            <person name="Kyrpides N."/>
            <person name="Lykidis A."/>
            <person name="Scott K.M."/>
            <person name="Sievert S."/>
            <person name="Kerfeld C."/>
            <person name="Freyermuth S."/>
            <person name="Dobrinski K."/>
            <person name="Boller A."/>
            <person name="Fitzpatrick K."/>
            <person name="Thoma P."/>
            <person name="Moore J."/>
            <person name="Richardson P."/>
        </authorList>
    </citation>
    <scope>NUCLEOTIDE SEQUENCE</scope>
    <source>
        <strain evidence="7">XCL-2</strain>
    </source>
</reference>
<dbReference type="Pfam" id="PF07696">
    <property type="entry name" value="7TMR-DISMED2"/>
    <property type="match status" value="1"/>
</dbReference>
<feature type="domain" description="GGDEF" evidence="6">
    <location>
        <begin position="433"/>
        <end position="566"/>
    </location>
</feature>
<dbReference type="InterPro" id="IPR043128">
    <property type="entry name" value="Rev_trsase/Diguanyl_cyclase"/>
</dbReference>
<keyword evidence="5" id="KW-0732">Signal</keyword>
<dbReference type="KEGG" id="tcx:Tcr_1062"/>
<dbReference type="PANTHER" id="PTHR45138">
    <property type="entry name" value="REGULATORY COMPONENTS OF SENSORY TRANSDUCTION SYSTEM"/>
    <property type="match status" value="1"/>
</dbReference>
<evidence type="ECO:0000256" key="2">
    <source>
        <dbReference type="ARBA" id="ARBA00012528"/>
    </source>
</evidence>
<keyword evidence="4" id="KW-0812">Transmembrane</keyword>
<dbReference type="Pfam" id="PF00990">
    <property type="entry name" value="GGDEF"/>
    <property type="match status" value="1"/>
</dbReference>
<gene>
    <name evidence="7" type="ordered locus">Tcr_1062</name>
</gene>
<name>Q31GR6_HYDCU</name>
<dbReference type="GO" id="GO:0043709">
    <property type="term" value="P:cell adhesion involved in single-species biofilm formation"/>
    <property type="evidence" value="ECO:0007669"/>
    <property type="project" value="TreeGrafter"/>
</dbReference>
<dbReference type="CDD" id="cd01949">
    <property type="entry name" value="GGDEF"/>
    <property type="match status" value="1"/>
</dbReference>
<organism evidence="7">
    <name type="scientific">Hydrogenovibrio crunogenus (strain DSM 25203 / XCL-2)</name>
    <name type="common">Thiomicrospira crunogena</name>
    <dbReference type="NCBI Taxonomy" id="317025"/>
    <lineage>
        <taxon>Bacteria</taxon>
        <taxon>Pseudomonadati</taxon>
        <taxon>Pseudomonadota</taxon>
        <taxon>Gammaproteobacteria</taxon>
        <taxon>Thiotrichales</taxon>
        <taxon>Piscirickettsiaceae</taxon>
        <taxon>Hydrogenovibrio</taxon>
    </lineage>
</organism>
<evidence type="ECO:0000313" key="7">
    <source>
        <dbReference type="EMBL" id="ABB41657.1"/>
    </source>
</evidence>
<feature type="signal peptide" evidence="5">
    <location>
        <begin position="1"/>
        <end position="24"/>
    </location>
</feature>
<feature type="transmembrane region" description="Helical" evidence="4">
    <location>
        <begin position="281"/>
        <end position="299"/>
    </location>
</feature>
<proteinExistence type="predicted"/>
<dbReference type="InterPro" id="IPR011623">
    <property type="entry name" value="7TMR_DISM_rcpt_extracell_dom1"/>
</dbReference>
<dbReference type="Pfam" id="PF07695">
    <property type="entry name" value="7TMR-DISM_7TM"/>
    <property type="match status" value="1"/>
</dbReference>
<dbReference type="EC" id="2.7.7.65" evidence="2"/>
<protein>
    <recommendedName>
        <fullName evidence="2">diguanylate cyclase</fullName>
        <ecNumber evidence="2">2.7.7.65</ecNumber>
    </recommendedName>
</protein>
<keyword evidence="4" id="KW-1133">Transmembrane helix</keyword>
<dbReference type="eggNOG" id="COG3706">
    <property type="taxonomic scope" value="Bacteria"/>
</dbReference>
<evidence type="ECO:0000259" key="6">
    <source>
        <dbReference type="PROSITE" id="PS50887"/>
    </source>
</evidence>
<feature type="transmembrane region" description="Helical" evidence="4">
    <location>
        <begin position="365"/>
        <end position="385"/>
    </location>
</feature>
<comment type="cofactor">
    <cofactor evidence="1">
        <name>Mg(2+)</name>
        <dbReference type="ChEBI" id="CHEBI:18420"/>
    </cofactor>
</comment>
<dbReference type="InterPro" id="IPR050469">
    <property type="entry name" value="Diguanylate_Cyclase"/>
</dbReference>
<dbReference type="HOGENOM" id="CLU_000445_105_4_6"/>
<dbReference type="PANTHER" id="PTHR45138:SF9">
    <property type="entry name" value="DIGUANYLATE CYCLASE DGCM-RELATED"/>
    <property type="match status" value="1"/>
</dbReference>
<evidence type="ECO:0000256" key="5">
    <source>
        <dbReference type="SAM" id="SignalP"/>
    </source>
</evidence>
<dbReference type="Gene3D" id="3.30.70.270">
    <property type="match status" value="1"/>
</dbReference>
<dbReference type="InterPro" id="IPR011622">
    <property type="entry name" value="7TMR_DISM_rcpt_extracell_dom2"/>
</dbReference>
<accession>Q31GR6</accession>
<evidence type="ECO:0000256" key="1">
    <source>
        <dbReference type="ARBA" id="ARBA00001946"/>
    </source>
</evidence>
<dbReference type="PROSITE" id="PS50887">
    <property type="entry name" value="GGDEF"/>
    <property type="match status" value="1"/>
</dbReference>
<dbReference type="Gene3D" id="2.60.40.2380">
    <property type="match status" value="1"/>
</dbReference>
<feature type="transmembrane region" description="Helical" evidence="4">
    <location>
        <begin position="213"/>
        <end position="233"/>
    </location>
</feature>
<dbReference type="GO" id="GO:0052621">
    <property type="term" value="F:diguanylate cyclase activity"/>
    <property type="evidence" value="ECO:0007669"/>
    <property type="project" value="UniProtKB-EC"/>
</dbReference>
<dbReference type="InterPro" id="IPR000160">
    <property type="entry name" value="GGDEF_dom"/>
</dbReference>
<feature type="transmembrane region" description="Helical" evidence="4">
    <location>
        <begin position="183"/>
        <end position="206"/>
    </location>
</feature>
<dbReference type="FunFam" id="3.30.70.270:FF:000001">
    <property type="entry name" value="Diguanylate cyclase domain protein"/>
    <property type="match status" value="1"/>
</dbReference>
<dbReference type="SUPFAM" id="SSF55073">
    <property type="entry name" value="Nucleotide cyclase"/>
    <property type="match status" value="1"/>
</dbReference>
<evidence type="ECO:0000256" key="4">
    <source>
        <dbReference type="SAM" id="Phobius"/>
    </source>
</evidence>
<feature type="transmembrane region" description="Helical" evidence="4">
    <location>
        <begin position="248"/>
        <end position="269"/>
    </location>
</feature>
<feature type="transmembrane region" description="Helical" evidence="4">
    <location>
        <begin position="305"/>
        <end position="325"/>
    </location>
</feature>
<dbReference type="SMART" id="SM00267">
    <property type="entry name" value="GGDEF"/>
    <property type="match status" value="1"/>
</dbReference>
<feature type="transmembrane region" description="Helical" evidence="4">
    <location>
        <begin position="337"/>
        <end position="359"/>
    </location>
</feature>
<dbReference type="GO" id="GO:0005886">
    <property type="term" value="C:plasma membrane"/>
    <property type="evidence" value="ECO:0007669"/>
    <property type="project" value="TreeGrafter"/>
</dbReference>
<dbReference type="OrthoDB" id="5289013at2"/>
<comment type="catalytic activity">
    <reaction evidence="3">
        <text>2 GTP = 3',3'-c-di-GMP + 2 diphosphate</text>
        <dbReference type="Rhea" id="RHEA:24898"/>
        <dbReference type="ChEBI" id="CHEBI:33019"/>
        <dbReference type="ChEBI" id="CHEBI:37565"/>
        <dbReference type="ChEBI" id="CHEBI:58805"/>
        <dbReference type="EC" id="2.7.7.65"/>
    </reaction>
</comment>
<dbReference type="EMBL" id="CP000109">
    <property type="protein sequence ID" value="ABB41657.1"/>
    <property type="molecule type" value="Genomic_DNA"/>
</dbReference>
<keyword evidence="4" id="KW-0472">Membrane</keyword>
<dbReference type="STRING" id="317025.Tcr_1062"/>
<dbReference type="AlphaFoldDB" id="Q31GR6"/>
<dbReference type="InterPro" id="IPR029787">
    <property type="entry name" value="Nucleotide_cyclase"/>
</dbReference>
<feature type="chain" id="PRO_5004220311" description="diguanylate cyclase" evidence="5">
    <location>
        <begin position="25"/>
        <end position="566"/>
    </location>
</feature>
<sequence>MHLFMFKIFSFLFLLMGVAFQANAVAPVDISQPQYQIGKSVLFLEDARHTLSFSEIEKVPDSEFESVDKNIFSYLFTHSTFYYKFQVKNPQPKAVERLLVFETAWLDFIQVKVISPDQSQQRSLTGNLFPFKQRAAEHPYPNVEHRFEPGISTVYVQVKTRDPFIVPISILDTESLFKNYTSIFATSMFIYGIIIAMILYHFILFASIQLRYYAYYVLYLTSFLAMNVSYNGYTFQFLLQDFPVIQNWIQATTIFLFAIAGLLFAKAFLNLKRYIPLAHTLTKAMIWVFVSVMVISALFGYHEHVMFAIGMSVLFSLFVFTIALLSYLKGNKTARFFLLGTTAGLIGTSVTALTVMAIIPYSHLGYQAVDYGLAIDSILLSFALVDRVKSTEKDKLQAEASANTDALTNVANRRAFNHFCEHLAFDSQNFYQGKLVALMLDIDFFKEINDSFGHSVGDIVLQKVASLLRNNTKSADKIFRMGGEEFLVLLLDTELEDAQKVAERIRAAIEEMETHKENKTISITVSIGMADFLPEDVSLLSTIQLADKALYEAKRSGRNKVVLAVR</sequence>